<proteinExistence type="inferred from homology"/>
<dbReference type="InterPro" id="IPR036291">
    <property type="entry name" value="NAD(P)-bd_dom_sf"/>
</dbReference>
<name>A0A955I7R6_9BACT</name>
<feature type="transmembrane region" description="Helical" evidence="7">
    <location>
        <begin position="102"/>
        <end position="120"/>
    </location>
</feature>
<evidence type="ECO:0000256" key="2">
    <source>
        <dbReference type="ARBA" id="ARBA00005551"/>
    </source>
</evidence>
<dbReference type="InterPro" id="IPR038770">
    <property type="entry name" value="Na+/solute_symporter_sf"/>
</dbReference>
<protein>
    <submittedName>
        <fullName evidence="9">Cation:proton antiporter</fullName>
    </submittedName>
</protein>
<dbReference type="PANTHER" id="PTHR42751">
    <property type="entry name" value="SODIUM/HYDROGEN EXCHANGER FAMILY/TRKA DOMAIN PROTEIN"/>
    <property type="match status" value="1"/>
</dbReference>
<sequence length="505" mass="54694">AGVVSAFIAVKLRLPTVLGYLIGGILLSLVLARGTLHSELINSIAQLGAAFLLFTIGVEFSWDNLQKVRKIVVIGAILQAVISTLAAMLLLPLFGFDQYQSFLIGGLVSLSSTAFVVKMLEMRSELYTRAGNIMVGWLIMQDIMIVVWFLLFQSFAPGAAATDNIILVVIKSVVAIGGVFLVGKYLLPRVMAEIARLGSDELLLVTVVGVIAGFAAGANLLGISFTIGAFLAGLSLSESVLYHEIFTEVKPLRNLLMMIFFVSIGSLFDVNEVLDNLPVFLFILVVLLAVKAATIVIINLWFEVHIKNALRVGLGIIQIGEFAFLGAQLALENGWIDSRIHSLLIATTVISMALTPFIYANADSVYKFLEGRLKGISPNLYRHLFLSAPEDIQPNRQLQGHVIVCGHGRVGKYVVEALVKSQIPFLVIEMDTELAEELSRKGIPVLFGDSSNADILESAKVSMAKAVVVTLPTHEEVKAVVTATKKLNPGIKVVVRSHYAEANQP</sequence>
<dbReference type="Pfam" id="PF02254">
    <property type="entry name" value="TrkA_N"/>
    <property type="match status" value="1"/>
</dbReference>
<dbReference type="GO" id="GO:0016020">
    <property type="term" value="C:membrane"/>
    <property type="evidence" value="ECO:0007669"/>
    <property type="project" value="UniProtKB-SubCell"/>
</dbReference>
<evidence type="ECO:0000259" key="8">
    <source>
        <dbReference type="PROSITE" id="PS51201"/>
    </source>
</evidence>
<dbReference type="Pfam" id="PF00999">
    <property type="entry name" value="Na_H_Exchanger"/>
    <property type="match status" value="1"/>
</dbReference>
<gene>
    <name evidence="9" type="ORF">KC640_02935</name>
</gene>
<feature type="transmembrane region" description="Helical" evidence="7">
    <location>
        <begin position="132"/>
        <end position="153"/>
    </location>
</feature>
<organism evidence="9 10">
    <name type="scientific">Candidatus Dojkabacteria bacterium</name>
    <dbReference type="NCBI Taxonomy" id="2099670"/>
    <lineage>
        <taxon>Bacteria</taxon>
        <taxon>Candidatus Dojkabacteria</taxon>
    </lineage>
</organism>
<feature type="transmembrane region" description="Helical" evidence="7">
    <location>
        <begin position="280"/>
        <end position="302"/>
    </location>
</feature>
<evidence type="ECO:0000313" key="10">
    <source>
        <dbReference type="Proteomes" id="UP000760819"/>
    </source>
</evidence>
<reference evidence="9" key="1">
    <citation type="submission" date="2020-04" db="EMBL/GenBank/DDBJ databases">
        <authorList>
            <person name="Zhang T."/>
        </authorList>
    </citation>
    <scope>NUCLEOTIDE SEQUENCE</scope>
    <source>
        <strain evidence="9">HKST-UBA12</strain>
    </source>
</reference>
<keyword evidence="6 7" id="KW-0472">Membrane</keyword>
<feature type="transmembrane region" description="Helical" evidence="7">
    <location>
        <begin position="199"/>
        <end position="217"/>
    </location>
</feature>
<dbReference type="GO" id="GO:1902600">
    <property type="term" value="P:proton transmembrane transport"/>
    <property type="evidence" value="ECO:0007669"/>
    <property type="project" value="InterPro"/>
</dbReference>
<keyword evidence="5 7" id="KW-1133">Transmembrane helix</keyword>
<feature type="transmembrane region" description="Helical" evidence="7">
    <location>
        <begin position="223"/>
        <end position="243"/>
    </location>
</feature>
<comment type="caution">
    <text evidence="9">The sequence shown here is derived from an EMBL/GenBank/DDBJ whole genome shotgun (WGS) entry which is preliminary data.</text>
</comment>
<keyword evidence="4 7" id="KW-0812">Transmembrane</keyword>
<accession>A0A955I7R6</accession>
<feature type="transmembrane region" description="Helical" evidence="7">
    <location>
        <begin position="255"/>
        <end position="274"/>
    </location>
</feature>
<dbReference type="SUPFAM" id="SSF51735">
    <property type="entry name" value="NAD(P)-binding Rossmann-fold domains"/>
    <property type="match status" value="1"/>
</dbReference>
<feature type="transmembrane region" description="Helical" evidence="7">
    <location>
        <begin position="44"/>
        <end position="62"/>
    </location>
</feature>
<feature type="non-terminal residue" evidence="9">
    <location>
        <position position="1"/>
    </location>
</feature>
<feature type="transmembrane region" description="Helical" evidence="7">
    <location>
        <begin position="12"/>
        <end position="32"/>
    </location>
</feature>
<feature type="transmembrane region" description="Helical" evidence="7">
    <location>
        <begin position="71"/>
        <end position="96"/>
    </location>
</feature>
<dbReference type="PROSITE" id="PS51201">
    <property type="entry name" value="RCK_N"/>
    <property type="match status" value="1"/>
</dbReference>
<dbReference type="GO" id="GO:0006813">
    <property type="term" value="P:potassium ion transport"/>
    <property type="evidence" value="ECO:0007669"/>
    <property type="project" value="InterPro"/>
</dbReference>
<feature type="domain" description="RCK N-terminal" evidence="8">
    <location>
        <begin position="399"/>
        <end position="505"/>
    </location>
</feature>
<evidence type="ECO:0000256" key="1">
    <source>
        <dbReference type="ARBA" id="ARBA00004141"/>
    </source>
</evidence>
<evidence type="ECO:0000256" key="5">
    <source>
        <dbReference type="ARBA" id="ARBA00022989"/>
    </source>
</evidence>
<reference evidence="9" key="2">
    <citation type="journal article" date="2021" name="Microbiome">
        <title>Successional dynamics and alternative stable states in a saline activated sludge microbial community over 9 years.</title>
        <authorList>
            <person name="Wang Y."/>
            <person name="Ye J."/>
            <person name="Ju F."/>
            <person name="Liu L."/>
            <person name="Boyd J.A."/>
            <person name="Deng Y."/>
            <person name="Parks D.H."/>
            <person name="Jiang X."/>
            <person name="Yin X."/>
            <person name="Woodcroft B.J."/>
            <person name="Tyson G.W."/>
            <person name="Hugenholtz P."/>
            <person name="Polz M.F."/>
            <person name="Zhang T."/>
        </authorList>
    </citation>
    <scope>NUCLEOTIDE SEQUENCE</scope>
    <source>
        <strain evidence="9">HKST-UBA12</strain>
    </source>
</reference>
<dbReference type="InterPro" id="IPR003148">
    <property type="entry name" value="RCK_N"/>
</dbReference>
<evidence type="ECO:0000256" key="4">
    <source>
        <dbReference type="ARBA" id="ARBA00022692"/>
    </source>
</evidence>
<dbReference type="Proteomes" id="UP000760819">
    <property type="component" value="Unassembled WGS sequence"/>
</dbReference>
<feature type="transmembrane region" description="Helical" evidence="7">
    <location>
        <begin position="165"/>
        <end position="187"/>
    </location>
</feature>
<evidence type="ECO:0000256" key="7">
    <source>
        <dbReference type="SAM" id="Phobius"/>
    </source>
</evidence>
<feature type="non-terminal residue" evidence="9">
    <location>
        <position position="505"/>
    </location>
</feature>
<dbReference type="AlphaFoldDB" id="A0A955I7R6"/>
<dbReference type="EMBL" id="JAGQLI010000155">
    <property type="protein sequence ID" value="MCA9379359.1"/>
    <property type="molecule type" value="Genomic_DNA"/>
</dbReference>
<evidence type="ECO:0000256" key="3">
    <source>
        <dbReference type="ARBA" id="ARBA00022448"/>
    </source>
</evidence>
<keyword evidence="3" id="KW-0813">Transport</keyword>
<dbReference type="PANTHER" id="PTHR42751:SF3">
    <property type="entry name" value="SODIUM_GLUTAMATE SYMPORTER"/>
    <property type="match status" value="1"/>
</dbReference>
<dbReference type="GO" id="GO:0015297">
    <property type="term" value="F:antiporter activity"/>
    <property type="evidence" value="ECO:0007669"/>
    <property type="project" value="InterPro"/>
</dbReference>
<comment type="similarity">
    <text evidence="2">Belongs to the monovalent cation:proton antiporter 2 (CPA2) transporter (TC 2.A.37) family.</text>
</comment>
<evidence type="ECO:0000256" key="6">
    <source>
        <dbReference type="ARBA" id="ARBA00023136"/>
    </source>
</evidence>
<feature type="transmembrane region" description="Helical" evidence="7">
    <location>
        <begin position="309"/>
        <end position="331"/>
    </location>
</feature>
<feature type="transmembrane region" description="Helical" evidence="7">
    <location>
        <begin position="343"/>
        <end position="362"/>
    </location>
</feature>
<comment type="subcellular location">
    <subcellularLocation>
        <location evidence="1">Membrane</location>
        <topology evidence="1">Multi-pass membrane protein</topology>
    </subcellularLocation>
</comment>
<evidence type="ECO:0000313" key="9">
    <source>
        <dbReference type="EMBL" id="MCA9379359.1"/>
    </source>
</evidence>
<dbReference type="Gene3D" id="1.20.1530.20">
    <property type="match status" value="1"/>
</dbReference>
<dbReference type="InterPro" id="IPR006153">
    <property type="entry name" value="Cation/H_exchanger_TM"/>
</dbReference>
<dbReference type="Gene3D" id="3.40.50.720">
    <property type="entry name" value="NAD(P)-binding Rossmann-like Domain"/>
    <property type="match status" value="1"/>
</dbReference>